<dbReference type="GO" id="GO:0006355">
    <property type="term" value="P:regulation of DNA-templated transcription"/>
    <property type="evidence" value="ECO:0007669"/>
    <property type="project" value="UniProtKB-ARBA"/>
</dbReference>
<dbReference type="Pfam" id="PF01381">
    <property type="entry name" value="HTH_3"/>
    <property type="match status" value="1"/>
</dbReference>
<dbReference type="AlphaFoldDB" id="A0A316H683"/>
<dbReference type="GO" id="GO:0003677">
    <property type="term" value="F:DNA binding"/>
    <property type="evidence" value="ECO:0007669"/>
    <property type="project" value="InterPro"/>
</dbReference>
<gene>
    <name evidence="2" type="ORF">LX99_03641</name>
</gene>
<dbReference type="InterPro" id="IPR011991">
    <property type="entry name" value="ArsR-like_HTH"/>
</dbReference>
<dbReference type="EMBL" id="QGHA01000007">
    <property type="protein sequence ID" value="PWK75908.1"/>
    <property type="molecule type" value="Genomic_DNA"/>
</dbReference>
<keyword evidence="3" id="KW-1185">Reference proteome</keyword>
<proteinExistence type="predicted"/>
<evidence type="ECO:0000259" key="1">
    <source>
        <dbReference type="PROSITE" id="PS50943"/>
    </source>
</evidence>
<dbReference type="SMART" id="SM00530">
    <property type="entry name" value="HTH_XRE"/>
    <property type="match status" value="1"/>
</dbReference>
<dbReference type="CDD" id="cd00093">
    <property type="entry name" value="HTH_XRE"/>
    <property type="match status" value="1"/>
</dbReference>
<accession>A0A316H683</accession>
<dbReference type="SUPFAM" id="SSF46785">
    <property type="entry name" value="Winged helix' DNA-binding domain"/>
    <property type="match status" value="1"/>
</dbReference>
<dbReference type="InterPro" id="IPR010982">
    <property type="entry name" value="Lambda_DNA-bd_dom_sf"/>
</dbReference>
<sequence>MKTFKYSINENDKKLADFARALALPIRVQIIRYIVENGFTVSKEELNFDGTSRETVIKHLSELRTLGIVKMEGQRGRITYHIDQNWFTEMVSGFSAIFGGNALALPASYINMPLSQKNNAVQDEPLPPHPHFGAFIKKHREELNISQENFAQKTGLDRSQLSRIECGKAPLNPEKLKDVAKALYVSYAVIKKEYYSYQLAEMIQEGGYDEGLLTSAREKLGYVSRPQK</sequence>
<evidence type="ECO:0000313" key="2">
    <source>
        <dbReference type="EMBL" id="PWK75908.1"/>
    </source>
</evidence>
<dbReference type="InterPro" id="IPR036388">
    <property type="entry name" value="WH-like_DNA-bd_sf"/>
</dbReference>
<dbReference type="Proteomes" id="UP000245678">
    <property type="component" value="Unassembled WGS sequence"/>
</dbReference>
<dbReference type="PROSITE" id="PS50943">
    <property type="entry name" value="HTH_CROC1"/>
    <property type="match status" value="1"/>
</dbReference>
<feature type="domain" description="HTH cro/C1-type" evidence="1">
    <location>
        <begin position="136"/>
        <end position="190"/>
    </location>
</feature>
<dbReference type="RefSeq" id="WP_211319052.1">
    <property type="nucleotide sequence ID" value="NZ_QGHA01000007.1"/>
</dbReference>
<dbReference type="Gene3D" id="1.10.260.40">
    <property type="entry name" value="lambda repressor-like DNA-binding domains"/>
    <property type="match status" value="1"/>
</dbReference>
<dbReference type="InterPro" id="IPR001387">
    <property type="entry name" value="Cro/C1-type_HTH"/>
</dbReference>
<name>A0A316H683_9SPHI</name>
<organism evidence="2 3">
    <name type="scientific">Mucilaginibacter oryzae</name>
    <dbReference type="NCBI Taxonomy" id="468058"/>
    <lineage>
        <taxon>Bacteria</taxon>
        <taxon>Pseudomonadati</taxon>
        <taxon>Bacteroidota</taxon>
        <taxon>Sphingobacteriia</taxon>
        <taxon>Sphingobacteriales</taxon>
        <taxon>Sphingobacteriaceae</taxon>
        <taxon>Mucilaginibacter</taxon>
    </lineage>
</organism>
<comment type="caution">
    <text evidence="2">The sequence shown here is derived from an EMBL/GenBank/DDBJ whole genome shotgun (WGS) entry which is preliminary data.</text>
</comment>
<dbReference type="Gene3D" id="1.10.10.10">
    <property type="entry name" value="Winged helix-like DNA-binding domain superfamily/Winged helix DNA-binding domain"/>
    <property type="match status" value="1"/>
</dbReference>
<protein>
    <submittedName>
        <fullName evidence="2">Helix-turn-helix protein</fullName>
    </submittedName>
</protein>
<dbReference type="CDD" id="cd00090">
    <property type="entry name" value="HTH_ARSR"/>
    <property type="match status" value="1"/>
</dbReference>
<evidence type="ECO:0000313" key="3">
    <source>
        <dbReference type="Proteomes" id="UP000245678"/>
    </source>
</evidence>
<dbReference type="SUPFAM" id="SSF47413">
    <property type="entry name" value="lambda repressor-like DNA-binding domains"/>
    <property type="match status" value="1"/>
</dbReference>
<dbReference type="InterPro" id="IPR036390">
    <property type="entry name" value="WH_DNA-bd_sf"/>
</dbReference>
<reference evidence="2 3" key="1">
    <citation type="submission" date="2018-05" db="EMBL/GenBank/DDBJ databases">
        <title>Genomic Encyclopedia of Archaeal and Bacterial Type Strains, Phase II (KMG-II): from individual species to whole genera.</title>
        <authorList>
            <person name="Goeker M."/>
        </authorList>
    </citation>
    <scope>NUCLEOTIDE SEQUENCE [LARGE SCALE GENOMIC DNA]</scope>
    <source>
        <strain evidence="2 3">DSM 19975</strain>
    </source>
</reference>